<feature type="domain" description="C-JID" evidence="4">
    <location>
        <begin position="66"/>
        <end position="196"/>
    </location>
</feature>
<gene>
    <name evidence="5" type="ORF">AT9943_LOCUS21437</name>
</gene>
<feature type="region of interest" description="Disordered" evidence="3">
    <location>
        <begin position="225"/>
        <end position="246"/>
    </location>
</feature>
<feature type="compositionally biased region" description="Basic and acidic residues" evidence="3">
    <location>
        <begin position="225"/>
        <end position="238"/>
    </location>
</feature>
<organism evidence="5 6">
    <name type="scientific">Arabidopsis thaliana</name>
    <name type="common">Mouse-ear cress</name>
    <dbReference type="NCBI Taxonomy" id="3702"/>
    <lineage>
        <taxon>Eukaryota</taxon>
        <taxon>Viridiplantae</taxon>
        <taxon>Streptophyta</taxon>
        <taxon>Embryophyta</taxon>
        <taxon>Tracheophyta</taxon>
        <taxon>Spermatophyta</taxon>
        <taxon>Magnoliopsida</taxon>
        <taxon>eudicotyledons</taxon>
        <taxon>Gunneridae</taxon>
        <taxon>Pentapetalae</taxon>
        <taxon>rosids</taxon>
        <taxon>malvids</taxon>
        <taxon>Brassicales</taxon>
        <taxon>Brassicaceae</taxon>
        <taxon>Camelineae</taxon>
        <taxon>Arabidopsis</taxon>
    </lineage>
</organism>
<sequence length="246" mass="27743">MLFGTNIEEFPNLENLVELSLSKEESDGKQWDGVKPLTPFLEMGCFSLDPETVLHQESVIFNSMAFPGEQVPSYFTYRTTGTSTILPNIPLLPTHLSQPFFRFRVCAVATAFNIVSIQVNSRFTGGFGNSFDFFGEGHGFMEIRKGDMLIFDCRIPLNEDNALLARGDYDHVDMSIHISEDSKSTFELKGWGIRLLEDCASVENRLVNPTHAYTPVQGLVNEIEHNEDSGDNNVETKRSAKRMRFT</sequence>
<dbReference type="Proteomes" id="UP000516314">
    <property type="component" value="Chromosome 5"/>
</dbReference>
<dbReference type="Pfam" id="PF20160">
    <property type="entry name" value="C-JID"/>
    <property type="match status" value="1"/>
</dbReference>
<keyword evidence="2" id="KW-0677">Repeat</keyword>
<accession>A0A7G2FIK6</accession>
<dbReference type="InterPro" id="IPR045344">
    <property type="entry name" value="C-JID"/>
</dbReference>
<protein>
    <submittedName>
        <fullName evidence="5">(thale cress) hypothetical protein</fullName>
    </submittedName>
</protein>
<name>A0A7G2FIK6_ARATH</name>
<keyword evidence="1" id="KW-0433">Leucine-rich repeat</keyword>
<evidence type="ECO:0000256" key="3">
    <source>
        <dbReference type="SAM" id="MobiDB-lite"/>
    </source>
</evidence>
<proteinExistence type="predicted"/>
<evidence type="ECO:0000313" key="6">
    <source>
        <dbReference type="Proteomes" id="UP000516314"/>
    </source>
</evidence>
<evidence type="ECO:0000313" key="5">
    <source>
        <dbReference type="EMBL" id="CAD5334114.1"/>
    </source>
</evidence>
<dbReference type="EMBL" id="LR881470">
    <property type="protein sequence ID" value="CAD5334114.1"/>
    <property type="molecule type" value="Genomic_DNA"/>
</dbReference>
<evidence type="ECO:0000256" key="1">
    <source>
        <dbReference type="ARBA" id="ARBA00022614"/>
    </source>
</evidence>
<evidence type="ECO:0000256" key="2">
    <source>
        <dbReference type="ARBA" id="ARBA00022737"/>
    </source>
</evidence>
<evidence type="ECO:0000259" key="4">
    <source>
        <dbReference type="Pfam" id="PF20160"/>
    </source>
</evidence>
<dbReference type="AlphaFoldDB" id="A0A7G2FIK6"/>
<reference evidence="5 6" key="1">
    <citation type="submission" date="2020-09" db="EMBL/GenBank/DDBJ databases">
        <authorList>
            <person name="Ashkenazy H."/>
        </authorList>
    </citation>
    <scope>NUCLEOTIDE SEQUENCE [LARGE SCALE GENOMIC DNA]</scope>
    <source>
        <strain evidence="6">cv. Cdm-0</strain>
    </source>
</reference>